<proteinExistence type="predicted"/>
<evidence type="ECO:0000256" key="1">
    <source>
        <dbReference type="SAM" id="MobiDB-lite"/>
    </source>
</evidence>
<evidence type="ECO:0000259" key="2">
    <source>
        <dbReference type="Pfam" id="PF00557"/>
    </source>
</evidence>
<protein>
    <submittedName>
        <fullName evidence="3">Peptidase, M24 family</fullName>
    </submittedName>
</protein>
<dbReference type="EMBL" id="KN550020">
    <property type="protein sequence ID" value="KHJ95267.1"/>
    <property type="molecule type" value="Genomic_DNA"/>
</dbReference>
<dbReference type="InterPro" id="IPR036005">
    <property type="entry name" value="Creatinase/aminopeptidase-like"/>
</dbReference>
<feature type="region of interest" description="Disordered" evidence="1">
    <location>
        <begin position="1"/>
        <end position="23"/>
    </location>
</feature>
<sequence>MDYKLHNYQRKAESTGDHAALPHYHSEGEEGKRLVTADQVYLLDSGAHYRDGTTDVTRTVWISKDSPVPKEFIEHNTLVLKGHINLATTTFPQAIPGIRLDTLSRHPLWQAGLDFGHGTGHGVGHFLNVHEGPASVGHRQYLSGSDSWVREGMVLTIEPGYYLVGKWGIRIENCYE</sequence>
<dbReference type="InterPro" id="IPR000994">
    <property type="entry name" value="Pept_M24"/>
</dbReference>
<dbReference type="Pfam" id="PF00557">
    <property type="entry name" value="Peptidase_M24"/>
    <property type="match status" value="1"/>
</dbReference>
<gene>
    <name evidence="3" type="ORF">OESDEN_04785</name>
</gene>
<dbReference type="PANTHER" id="PTHR43763">
    <property type="entry name" value="XAA-PRO AMINOPEPTIDASE 1"/>
    <property type="match status" value="1"/>
</dbReference>
<dbReference type="Gene3D" id="3.90.230.10">
    <property type="entry name" value="Creatinase/methionine aminopeptidase superfamily"/>
    <property type="match status" value="1"/>
</dbReference>
<keyword evidence="4" id="KW-1185">Reference proteome</keyword>
<evidence type="ECO:0000313" key="4">
    <source>
        <dbReference type="Proteomes" id="UP000053660"/>
    </source>
</evidence>
<dbReference type="InterPro" id="IPR050422">
    <property type="entry name" value="X-Pro_aminopeptidase_P"/>
</dbReference>
<feature type="non-terminal residue" evidence="3">
    <location>
        <position position="176"/>
    </location>
</feature>
<feature type="domain" description="Peptidase M24" evidence="2">
    <location>
        <begin position="14"/>
        <end position="175"/>
    </location>
</feature>
<organism evidence="3 4">
    <name type="scientific">Oesophagostomum dentatum</name>
    <name type="common">Nodular worm</name>
    <dbReference type="NCBI Taxonomy" id="61180"/>
    <lineage>
        <taxon>Eukaryota</taxon>
        <taxon>Metazoa</taxon>
        <taxon>Ecdysozoa</taxon>
        <taxon>Nematoda</taxon>
        <taxon>Chromadorea</taxon>
        <taxon>Rhabditida</taxon>
        <taxon>Rhabditina</taxon>
        <taxon>Rhabditomorpha</taxon>
        <taxon>Strongyloidea</taxon>
        <taxon>Strongylidae</taxon>
        <taxon>Oesophagostomum</taxon>
    </lineage>
</organism>
<dbReference type="PANTHER" id="PTHR43763:SF6">
    <property type="entry name" value="XAA-PRO AMINOPEPTIDASE 1"/>
    <property type="match status" value="1"/>
</dbReference>
<feature type="compositionally biased region" description="Basic and acidic residues" evidence="1">
    <location>
        <begin position="1"/>
        <end position="16"/>
    </location>
</feature>
<accession>A0A0B1THH5</accession>
<reference evidence="3 4" key="1">
    <citation type="submission" date="2014-03" db="EMBL/GenBank/DDBJ databases">
        <title>Draft genome of the hookworm Oesophagostomum dentatum.</title>
        <authorList>
            <person name="Mitreva M."/>
        </authorList>
    </citation>
    <scope>NUCLEOTIDE SEQUENCE [LARGE SCALE GENOMIC DNA]</scope>
    <source>
        <strain evidence="3 4">OD-Hann</strain>
    </source>
</reference>
<name>A0A0B1THH5_OESDE</name>
<dbReference type="Proteomes" id="UP000053660">
    <property type="component" value="Unassembled WGS sequence"/>
</dbReference>
<evidence type="ECO:0000313" key="3">
    <source>
        <dbReference type="EMBL" id="KHJ95267.1"/>
    </source>
</evidence>
<dbReference type="OrthoDB" id="9995434at2759"/>
<dbReference type="AlphaFoldDB" id="A0A0B1THH5"/>
<dbReference type="SUPFAM" id="SSF55920">
    <property type="entry name" value="Creatinase/aminopeptidase"/>
    <property type="match status" value="1"/>
</dbReference>